<sequence>MTIKGGQKCLWEISLSYFGNLLYFNDFLFQKVFWVFNFGHFFCPFFENPKRSWRKTYFVTIIEFYRLYTEKIIVELL</sequence>
<evidence type="ECO:0000313" key="1">
    <source>
        <dbReference type="EMBL" id="QHU04155.1"/>
    </source>
</evidence>
<proteinExistence type="predicted"/>
<dbReference type="EMBL" id="MN740394">
    <property type="protein sequence ID" value="QHU04155.1"/>
    <property type="molecule type" value="Genomic_DNA"/>
</dbReference>
<organism evidence="1">
    <name type="scientific">viral metagenome</name>
    <dbReference type="NCBI Taxonomy" id="1070528"/>
    <lineage>
        <taxon>unclassified sequences</taxon>
        <taxon>metagenomes</taxon>
        <taxon>organismal metagenomes</taxon>
    </lineage>
</organism>
<dbReference type="AlphaFoldDB" id="A0A6C0JE95"/>
<name>A0A6C0JE95_9ZZZZ</name>
<reference evidence="1" key="1">
    <citation type="journal article" date="2020" name="Nature">
        <title>Giant virus diversity and host interactions through global metagenomics.</title>
        <authorList>
            <person name="Schulz F."/>
            <person name="Roux S."/>
            <person name="Paez-Espino D."/>
            <person name="Jungbluth S."/>
            <person name="Walsh D.A."/>
            <person name="Denef V.J."/>
            <person name="McMahon K.D."/>
            <person name="Konstantinidis K.T."/>
            <person name="Eloe-Fadrosh E.A."/>
            <person name="Kyrpides N.C."/>
            <person name="Woyke T."/>
        </authorList>
    </citation>
    <scope>NUCLEOTIDE SEQUENCE</scope>
    <source>
        <strain evidence="1">GVMAG-M-3300027708-39</strain>
    </source>
</reference>
<protein>
    <submittedName>
        <fullName evidence="1">Uncharacterized protein</fullName>
    </submittedName>
</protein>
<accession>A0A6C0JE95</accession>